<dbReference type="EMBL" id="MLQQ01000018">
    <property type="protein sequence ID" value="OIJ12970.1"/>
    <property type="molecule type" value="Genomic_DNA"/>
</dbReference>
<organism evidence="2 3">
    <name type="scientific">Anaerobacillus arseniciselenatis</name>
    <dbReference type="NCBI Taxonomy" id="85682"/>
    <lineage>
        <taxon>Bacteria</taxon>
        <taxon>Bacillati</taxon>
        <taxon>Bacillota</taxon>
        <taxon>Bacilli</taxon>
        <taxon>Bacillales</taxon>
        <taxon>Bacillaceae</taxon>
        <taxon>Anaerobacillus</taxon>
    </lineage>
</organism>
<feature type="domain" description="SprT-like" evidence="1">
    <location>
        <begin position="21"/>
        <end position="126"/>
    </location>
</feature>
<dbReference type="OrthoDB" id="9787302at2"/>
<dbReference type="InterPro" id="IPR006640">
    <property type="entry name" value="SprT-like_domain"/>
</dbReference>
<keyword evidence="3" id="KW-1185">Reference proteome</keyword>
<gene>
    <name evidence="2" type="ORF">BKP35_10445</name>
</gene>
<dbReference type="Pfam" id="PF10263">
    <property type="entry name" value="SprT-like"/>
    <property type="match status" value="1"/>
</dbReference>
<dbReference type="RefSeq" id="WP_071313277.1">
    <property type="nucleotide sequence ID" value="NZ_MLQQ01000018.1"/>
</dbReference>
<accession>A0A1S2LL79</accession>
<evidence type="ECO:0000313" key="3">
    <source>
        <dbReference type="Proteomes" id="UP000180098"/>
    </source>
</evidence>
<protein>
    <recommendedName>
        <fullName evidence="1">SprT-like domain-containing protein</fullName>
    </recommendedName>
</protein>
<sequence length="218" mass="24949">MTTKTKKTPQTNLQPAITELHKIYKKANEILFNNELPEDVVITIQSRGKRKGTLGWMYTKPVWEAGEDKELYEINIASEALKRDYFEIITTLIHEMVHVWNAVGEVKDTSRGNSYHNKRFLASAIEAGMEYTHERPHEKIGYSAVTLTKETQNKIKFWGINKEAFAVSRKDLNAGGQAKKKSNIIKWCCPSCDLIMRSSKPNVNVKCIDCDEQLQQAE</sequence>
<proteinExistence type="predicted"/>
<reference evidence="2 3" key="1">
    <citation type="submission" date="2016-10" db="EMBL/GenBank/DDBJ databases">
        <title>Draft genome sequences of four alkaliphilic bacteria belonging to the Anaerobacillus genus.</title>
        <authorList>
            <person name="Bassil N.M."/>
            <person name="Lloyd J.R."/>
        </authorList>
    </citation>
    <scope>NUCLEOTIDE SEQUENCE [LARGE SCALE GENOMIC DNA]</scope>
    <source>
        <strain evidence="2 3">DSM 15340</strain>
    </source>
</reference>
<evidence type="ECO:0000259" key="1">
    <source>
        <dbReference type="Pfam" id="PF10263"/>
    </source>
</evidence>
<dbReference type="AlphaFoldDB" id="A0A1S2LL79"/>
<name>A0A1S2LL79_9BACI</name>
<comment type="caution">
    <text evidence="2">The sequence shown here is derived from an EMBL/GenBank/DDBJ whole genome shotgun (WGS) entry which is preliminary data.</text>
</comment>
<dbReference type="Proteomes" id="UP000180098">
    <property type="component" value="Unassembled WGS sequence"/>
</dbReference>
<evidence type="ECO:0000313" key="2">
    <source>
        <dbReference type="EMBL" id="OIJ12970.1"/>
    </source>
</evidence>
<dbReference type="GO" id="GO:0006950">
    <property type="term" value="P:response to stress"/>
    <property type="evidence" value="ECO:0007669"/>
    <property type="project" value="UniProtKB-ARBA"/>
</dbReference>